<protein>
    <submittedName>
        <fullName evidence="1">Uncharacterized protein</fullName>
    </submittedName>
</protein>
<dbReference type="Proteomes" id="UP000242381">
    <property type="component" value="Unassembled WGS sequence"/>
</dbReference>
<evidence type="ECO:0000313" key="2">
    <source>
        <dbReference type="Proteomes" id="UP000242381"/>
    </source>
</evidence>
<evidence type="ECO:0000313" key="1">
    <source>
        <dbReference type="EMBL" id="ORE22624.1"/>
    </source>
</evidence>
<dbReference type="AlphaFoldDB" id="A0A1X0SE86"/>
<dbReference type="VEuPathDB" id="FungiDB:BCV72DRAFT_318889"/>
<sequence length="72" mass="8559">AYDEGYNFGEQGLYYDVKCNPVNHFMAFYQLSRLFERLSLPVFNCFPLQRLWSPRYVTIDSNILCQNILGIR</sequence>
<feature type="non-terminal residue" evidence="1">
    <location>
        <position position="1"/>
    </location>
</feature>
<name>A0A1X0SE86_RHIZD</name>
<accession>A0A1X0SE86</accession>
<gene>
    <name evidence="1" type="ORF">BCV71DRAFT_171581</name>
</gene>
<reference evidence="1 2" key="1">
    <citation type="journal article" date="2016" name="Proc. Natl. Acad. Sci. U.S.A.">
        <title>Lipid metabolic changes in an early divergent fungus govern the establishment of a mutualistic symbiosis with endobacteria.</title>
        <authorList>
            <person name="Lastovetsky O.A."/>
            <person name="Gaspar M.L."/>
            <person name="Mondo S.J."/>
            <person name="LaButti K.M."/>
            <person name="Sandor L."/>
            <person name="Grigoriev I.V."/>
            <person name="Henry S.A."/>
            <person name="Pawlowska T.E."/>
        </authorList>
    </citation>
    <scope>NUCLEOTIDE SEQUENCE [LARGE SCALE GENOMIC DNA]</scope>
    <source>
        <strain evidence="1 2">ATCC 11559</strain>
    </source>
</reference>
<proteinExistence type="predicted"/>
<dbReference type="OMA" id="LWSPRYV"/>
<organism evidence="1 2">
    <name type="scientific">Rhizopus microsporus</name>
    <dbReference type="NCBI Taxonomy" id="58291"/>
    <lineage>
        <taxon>Eukaryota</taxon>
        <taxon>Fungi</taxon>
        <taxon>Fungi incertae sedis</taxon>
        <taxon>Mucoromycota</taxon>
        <taxon>Mucoromycotina</taxon>
        <taxon>Mucoromycetes</taxon>
        <taxon>Mucorales</taxon>
        <taxon>Mucorineae</taxon>
        <taxon>Rhizopodaceae</taxon>
        <taxon>Rhizopus</taxon>
    </lineage>
</organism>
<dbReference type="EMBL" id="KV921265">
    <property type="protein sequence ID" value="ORE22624.1"/>
    <property type="molecule type" value="Genomic_DNA"/>
</dbReference>